<dbReference type="InterPro" id="IPR002645">
    <property type="entry name" value="STAS_dom"/>
</dbReference>
<dbReference type="OrthoDB" id="4628340at2"/>
<accession>A0A1Z4EHW2</accession>
<dbReference type="Proteomes" id="UP000217736">
    <property type="component" value="Chromosome"/>
</dbReference>
<keyword evidence="2" id="KW-1185">Reference proteome</keyword>
<evidence type="ECO:0000313" key="1">
    <source>
        <dbReference type="EMBL" id="BAX92563.1"/>
    </source>
</evidence>
<dbReference type="PROSITE" id="PS50801">
    <property type="entry name" value="STAS"/>
    <property type="match status" value="1"/>
</dbReference>
<protein>
    <submittedName>
        <fullName evidence="1">Anti-anti-sigma factor</fullName>
    </submittedName>
</protein>
<organism evidence="1 2">
    <name type="scientific">Mycobacterium shigaense</name>
    <dbReference type="NCBI Taxonomy" id="722731"/>
    <lineage>
        <taxon>Bacteria</taxon>
        <taxon>Bacillati</taxon>
        <taxon>Actinomycetota</taxon>
        <taxon>Actinomycetes</taxon>
        <taxon>Mycobacteriales</taxon>
        <taxon>Mycobacteriaceae</taxon>
        <taxon>Mycobacterium</taxon>
        <taxon>Mycobacterium simiae complex</taxon>
    </lineage>
</organism>
<dbReference type="SUPFAM" id="SSF52091">
    <property type="entry name" value="SpoIIaa-like"/>
    <property type="match status" value="1"/>
</dbReference>
<name>A0A1Z4EHW2_9MYCO</name>
<evidence type="ECO:0000313" key="2">
    <source>
        <dbReference type="Proteomes" id="UP000217736"/>
    </source>
</evidence>
<dbReference type="KEGG" id="mshg:MSG_02419"/>
<dbReference type="CDD" id="cd07043">
    <property type="entry name" value="STAS_anti-anti-sigma_factors"/>
    <property type="match status" value="1"/>
</dbReference>
<dbReference type="EMBL" id="AP018164">
    <property type="protein sequence ID" value="BAX92563.1"/>
    <property type="molecule type" value="Genomic_DNA"/>
</dbReference>
<reference evidence="2" key="1">
    <citation type="submission" date="2017-06" db="EMBL/GenBank/DDBJ databases">
        <title>Complete Genome Sequence of Mycobacterium shigaense.</title>
        <authorList>
            <person name="Fukano H."/>
            <person name="Yoshida M."/>
            <person name="Kazumi Y."/>
            <person name="Ogura Y."/>
            <person name="Mitarai S."/>
            <person name="Hayashi T."/>
            <person name="Hoshino Y."/>
        </authorList>
    </citation>
    <scope>NUCLEOTIDE SEQUENCE [LARGE SCALE GENOMIC DNA]</scope>
    <source>
        <strain evidence="2">UN-152</strain>
    </source>
</reference>
<sequence length="108" mass="11216">MSTLLTLETVRRPDGKLVLVVAGEIDLSNIDAFDQALTTATAEVIGGGHPLTVDLSGVEYLDSAAINALYSRADHIELVAHPVLMPIFHISGLSELVVVEAAPPSAGG</sequence>
<dbReference type="Pfam" id="PF01740">
    <property type="entry name" value="STAS"/>
    <property type="match status" value="1"/>
</dbReference>
<dbReference type="AlphaFoldDB" id="A0A1Z4EHW2"/>
<dbReference type="Gene3D" id="3.30.750.24">
    <property type="entry name" value="STAS domain"/>
    <property type="match status" value="1"/>
</dbReference>
<dbReference type="InterPro" id="IPR036513">
    <property type="entry name" value="STAS_dom_sf"/>
</dbReference>
<proteinExistence type="predicted"/>
<gene>
    <name evidence="1" type="primary">rsbV_2</name>
    <name evidence="1" type="ORF">MSG_02419</name>
</gene>
<dbReference type="RefSeq" id="WP_096439866.1">
    <property type="nucleotide sequence ID" value="NZ_AP018164.1"/>
</dbReference>